<evidence type="ECO:0000313" key="3">
    <source>
        <dbReference type="Proteomes" id="UP001501671"/>
    </source>
</evidence>
<evidence type="ECO:0000313" key="2">
    <source>
        <dbReference type="EMBL" id="GAA4321185.1"/>
    </source>
</evidence>
<dbReference type="PANTHER" id="PTHR43316:SF3">
    <property type="entry name" value="HALOACID DEHALOGENASE, TYPE II (AFU_ORTHOLOGUE AFUA_2G07750)-RELATED"/>
    <property type="match status" value="1"/>
</dbReference>
<dbReference type="PANTHER" id="PTHR43316">
    <property type="entry name" value="HYDROLASE, HALOACID DELAHOGENASE-RELATED"/>
    <property type="match status" value="1"/>
</dbReference>
<dbReference type="EMBL" id="BAABFO010000001">
    <property type="protein sequence ID" value="GAA4321185.1"/>
    <property type="molecule type" value="Genomic_DNA"/>
</dbReference>
<keyword evidence="1" id="KW-0378">Hydrolase</keyword>
<gene>
    <name evidence="2" type="ORF">GCM10023144_00240</name>
</gene>
<reference evidence="3" key="1">
    <citation type="journal article" date="2019" name="Int. J. Syst. Evol. Microbiol.">
        <title>The Global Catalogue of Microorganisms (GCM) 10K type strain sequencing project: providing services to taxonomists for standard genome sequencing and annotation.</title>
        <authorList>
            <consortium name="The Broad Institute Genomics Platform"/>
            <consortium name="The Broad Institute Genome Sequencing Center for Infectious Disease"/>
            <person name="Wu L."/>
            <person name="Ma J."/>
        </authorList>
    </citation>
    <scope>NUCLEOTIDE SEQUENCE [LARGE SCALE GENOMIC DNA]</scope>
    <source>
        <strain evidence="3">JCM 17666</strain>
    </source>
</reference>
<dbReference type="InterPro" id="IPR006439">
    <property type="entry name" value="HAD-SF_hydro_IA"/>
</dbReference>
<protein>
    <recommendedName>
        <fullName evidence="4">HAD family hydrolase</fullName>
    </recommendedName>
</protein>
<organism evidence="2 3">
    <name type="scientific">Pigmentiphaga soli</name>
    <dbReference type="NCBI Taxonomy" id="1007095"/>
    <lineage>
        <taxon>Bacteria</taxon>
        <taxon>Pseudomonadati</taxon>
        <taxon>Pseudomonadota</taxon>
        <taxon>Betaproteobacteria</taxon>
        <taxon>Burkholderiales</taxon>
        <taxon>Alcaligenaceae</taxon>
        <taxon>Pigmentiphaga</taxon>
    </lineage>
</organism>
<comment type="caution">
    <text evidence="2">The sequence shown here is derived from an EMBL/GenBank/DDBJ whole genome shotgun (WGS) entry which is preliminary data.</text>
</comment>
<dbReference type="Proteomes" id="UP001501671">
    <property type="component" value="Unassembled WGS sequence"/>
</dbReference>
<dbReference type="Pfam" id="PF00702">
    <property type="entry name" value="Hydrolase"/>
    <property type="match status" value="1"/>
</dbReference>
<sequence>MLERFPGIARTASGPGALARMRERTAIERRDLAERPDLIRKESIRRILAAAGGDGIFVDEAYDVFYAERLRVELYDDVVPALEWLAARYAIVAVTNGNSSLAAAGIDRFFDAAVTAQEVGAGKPEARIFHEAARKLKLSPSRILHVGDSHPMDVVGARRAGMAAAWLVREPVPPAARDTRDTREPDAHAVVGSLGDLCLLLQGTRMATKDIPR</sequence>
<proteinExistence type="predicted"/>
<dbReference type="Gene3D" id="3.40.50.1000">
    <property type="entry name" value="HAD superfamily/HAD-like"/>
    <property type="match status" value="1"/>
</dbReference>
<evidence type="ECO:0008006" key="4">
    <source>
        <dbReference type="Google" id="ProtNLM"/>
    </source>
</evidence>
<dbReference type="NCBIfam" id="TIGR01509">
    <property type="entry name" value="HAD-SF-IA-v3"/>
    <property type="match status" value="1"/>
</dbReference>
<evidence type="ECO:0000256" key="1">
    <source>
        <dbReference type="ARBA" id="ARBA00022801"/>
    </source>
</evidence>
<dbReference type="InterPro" id="IPR036412">
    <property type="entry name" value="HAD-like_sf"/>
</dbReference>
<dbReference type="Gene3D" id="1.20.120.1600">
    <property type="match status" value="1"/>
</dbReference>
<accession>A0ABP8GC65</accession>
<dbReference type="InterPro" id="IPR023214">
    <property type="entry name" value="HAD_sf"/>
</dbReference>
<keyword evidence="3" id="KW-1185">Reference proteome</keyword>
<name>A0ABP8GC65_9BURK</name>
<dbReference type="InterPro" id="IPR051540">
    <property type="entry name" value="S-2-haloacid_dehalogenase"/>
</dbReference>
<dbReference type="SUPFAM" id="SSF56784">
    <property type="entry name" value="HAD-like"/>
    <property type="match status" value="1"/>
</dbReference>
<dbReference type="NCBIfam" id="TIGR01549">
    <property type="entry name" value="HAD-SF-IA-v1"/>
    <property type="match status" value="1"/>
</dbReference>